<dbReference type="SMART" id="SM00855">
    <property type="entry name" value="PGAM"/>
    <property type="match status" value="1"/>
</dbReference>
<dbReference type="PANTHER" id="PTHR48100">
    <property type="entry name" value="BROAD-SPECIFICITY PHOSPHATASE YOR283W-RELATED"/>
    <property type="match status" value="1"/>
</dbReference>
<accession>A0ABD3IE77</accession>
<feature type="active site" description="Tele-phosphohistidine intermediate" evidence="2">
    <location>
        <position position="109"/>
    </location>
</feature>
<feature type="binding site" evidence="3">
    <location>
        <position position="196"/>
    </location>
    <ligand>
        <name>substrate</name>
    </ligand>
</feature>
<proteinExistence type="inferred from homology"/>
<dbReference type="AlphaFoldDB" id="A0ABD3IE77"/>
<evidence type="ECO:0000313" key="5">
    <source>
        <dbReference type="Proteomes" id="UP001633002"/>
    </source>
</evidence>
<name>A0ABD3IE77_9MARC</name>
<dbReference type="Gene3D" id="3.40.50.1240">
    <property type="entry name" value="Phosphoglycerate mutase-like"/>
    <property type="match status" value="1"/>
</dbReference>
<dbReference type="Proteomes" id="UP001633002">
    <property type="component" value="Unassembled WGS sequence"/>
</dbReference>
<feature type="binding site" evidence="3">
    <location>
        <position position="160"/>
    </location>
    <ligand>
        <name>substrate</name>
    </ligand>
</feature>
<dbReference type="SUPFAM" id="SSF53254">
    <property type="entry name" value="Phosphoglycerate mutase-like"/>
    <property type="match status" value="1"/>
</dbReference>
<feature type="active site" description="Proton donor/acceptor" evidence="2">
    <location>
        <position position="185"/>
    </location>
</feature>
<dbReference type="InterPro" id="IPR001345">
    <property type="entry name" value="PG/BPGM_mutase_AS"/>
</dbReference>
<dbReference type="InterPro" id="IPR050275">
    <property type="entry name" value="PGM_Phosphatase"/>
</dbReference>
<sequence>MQAGIIDVVNNVASGANETTVSPSAQCKCETHTGVKGILPAHSSVSALALPVLRQTLVDSLVVGNKKTKSCSKRLPKLKARTVRDEKINMGHLKDQVGANVAELVVVRHGETTWNAIDRFQGQEESDLTEVGIKQAQAVANRLAKTANHIRAVYSSDLRRASETARRIADAIGFPNVVELASLRERHLGNLQGLTKGEAQVVEPEAYRASVSSDPNEPIPGGGESLNQLNVRTKEALESIALNHLGQRVIVVCHGGVLRSLYFHAKGCQASGKVRNTSINVFRITASGDWSLRSWGDVNHLQGTDLLQASTRGDELR</sequence>
<organism evidence="4 5">
    <name type="scientific">Riccia sorocarpa</name>
    <dbReference type="NCBI Taxonomy" id="122646"/>
    <lineage>
        <taxon>Eukaryota</taxon>
        <taxon>Viridiplantae</taxon>
        <taxon>Streptophyta</taxon>
        <taxon>Embryophyta</taxon>
        <taxon>Marchantiophyta</taxon>
        <taxon>Marchantiopsida</taxon>
        <taxon>Marchantiidae</taxon>
        <taxon>Marchantiales</taxon>
        <taxon>Ricciaceae</taxon>
        <taxon>Riccia</taxon>
    </lineage>
</organism>
<dbReference type="PROSITE" id="PS00175">
    <property type="entry name" value="PG_MUTASE"/>
    <property type="match status" value="1"/>
</dbReference>
<dbReference type="CDD" id="cd07067">
    <property type="entry name" value="HP_PGM_like"/>
    <property type="match status" value="1"/>
</dbReference>
<dbReference type="InterPro" id="IPR013078">
    <property type="entry name" value="His_Pase_superF_clade-1"/>
</dbReference>
<dbReference type="EMBL" id="JBJQOH010000001">
    <property type="protein sequence ID" value="KAL3700750.1"/>
    <property type="molecule type" value="Genomic_DNA"/>
</dbReference>
<protein>
    <recommendedName>
        <fullName evidence="6">Phosphoglycerate mutase</fullName>
    </recommendedName>
</protein>
<evidence type="ECO:0000313" key="4">
    <source>
        <dbReference type="EMBL" id="KAL3700750.1"/>
    </source>
</evidence>
<evidence type="ECO:0000256" key="1">
    <source>
        <dbReference type="ARBA" id="ARBA00038362"/>
    </source>
</evidence>
<gene>
    <name evidence="4" type="ORF">R1sor_018772</name>
</gene>
<evidence type="ECO:0000256" key="3">
    <source>
        <dbReference type="PIRSR" id="PIRSR613078-2"/>
    </source>
</evidence>
<evidence type="ECO:0000256" key="2">
    <source>
        <dbReference type="PIRSR" id="PIRSR613078-1"/>
    </source>
</evidence>
<feature type="binding site" evidence="3">
    <location>
        <begin position="108"/>
        <end position="115"/>
    </location>
    <ligand>
        <name>substrate</name>
    </ligand>
</feature>
<evidence type="ECO:0008006" key="6">
    <source>
        <dbReference type="Google" id="ProtNLM"/>
    </source>
</evidence>
<keyword evidence="5" id="KW-1185">Reference proteome</keyword>
<dbReference type="InterPro" id="IPR029033">
    <property type="entry name" value="His_PPase_superfam"/>
</dbReference>
<comment type="caution">
    <text evidence="4">The sequence shown here is derived from an EMBL/GenBank/DDBJ whole genome shotgun (WGS) entry which is preliminary data.</text>
</comment>
<dbReference type="PANTHER" id="PTHR48100:SF44">
    <property type="entry name" value="PHOSPHATASE C1620.13-RELATED"/>
    <property type="match status" value="1"/>
</dbReference>
<reference evidence="4 5" key="1">
    <citation type="submission" date="2024-09" db="EMBL/GenBank/DDBJ databases">
        <title>Chromosome-scale assembly of Riccia sorocarpa.</title>
        <authorList>
            <person name="Paukszto L."/>
        </authorList>
    </citation>
    <scope>NUCLEOTIDE SEQUENCE [LARGE SCALE GENOMIC DNA]</scope>
    <source>
        <strain evidence="4">LP-2024</strain>
        <tissue evidence="4">Aerial parts of the thallus</tissue>
    </source>
</reference>
<comment type="similarity">
    <text evidence="1">Belongs to the phosphoglycerate mutase family.</text>
</comment>
<dbReference type="Pfam" id="PF00300">
    <property type="entry name" value="His_Phos_1"/>
    <property type="match status" value="1"/>
</dbReference>